<dbReference type="KEGG" id="csa:Csal_0843"/>
<organism evidence="1 2">
    <name type="scientific">Chromohalobacter israelensis (strain ATCC BAA-138 / DSM 3043 / CIP 106854 / NCIMB 13768 / 1H11)</name>
    <name type="common">Chromohalobacter salexigens</name>
    <dbReference type="NCBI Taxonomy" id="290398"/>
    <lineage>
        <taxon>Bacteria</taxon>
        <taxon>Pseudomonadati</taxon>
        <taxon>Pseudomonadota</taxon>
        <taxon>Gammaproteobacteria</taxon>
        <taxon>Oceanospirillales</taxon>
        <taxon>Halomonadaceae</taxon>
        <taxon>Chromohalobacter</taxon>
    </lineage>
</organism>
<reference evidence="1 2" key="1">
    <citation type="journal article" date="2011" name="Stand. Genomic Sci.">
        <title>Complete genome sequence of the halophilic and highly halotolerant Chromohalobacter salexigens type strain (1H11(T)).</title>
        <authorList>
            <person name="Copeland A."/>
            <person name="O'Connor K."/>
            <person name="Lucas S."/>
            <person name="Lapidus A."/>
            <person name="Berry K.W."/>
            <person name="Detter J.C."/>
            <person name="Del Rio T.G."/>
            <person name="Hammon N."/>
            <person name="Dalin E."/>
            <person name="Tice H."/>
            <person name="Pitluck S."/>
            <person name="Bruce D."/>
            <person name="Goodwin L."/>
            <person name="Han C."/>
            <person name="Tapia R."/>
            <person name="Saunders E."/>
            <person name="Schmutz J."/>
            <person name="Brettin T."/>
            <person name="Larimer F."/>
            <person name="Land M."/>
            <person name="Hauser L."/>
            <person name="Vargas C."/>
            <person name="Nieto J.J."/>
            <person name="Kyrpides N.C."/>
            <person name="Ivanova N."/>
            <person name="Goker M."/>
            <person name="Klenk H.P."/>
            <person name="Csonka L.N."/>
            <person name="Woyke T."/>
        </authorList>
    </citation>
    <scope>NUCLEOTIDE SEQUENCE [LARGE SCALE GENOMIC DNA]</scope>
    <source>
        <strain evidence="2">ATCC BAA-138 / DSM 3043 / CIP 106854 / NCIMB 13768 / 1H11</strain>
    </source>
</reference>
<dbReference type="STRING" id="290398.Csal_0843"/>
<dbReference type="EMBL" id="CP000285">
    <property type="protein sequence ID" value="ABE58200.1"/>
    <property type="molecule type" value="Genomic_DNA"/>
</dbReference>
<evidence type="ECO:0000313" key="1">
    <source>
        <dbReference type="EMBL" id="ABE58200.1"/>
    </source>
</evidence>
<protein>
    <submittedName>
        <fullName evidence="1">Uncharacterized protein</fullName>
    </submittedName>
</protein>
<gene>
    <name evidence="1" type="ordered locus">Csal_0843</name>
</gene>
<dbReference type="AlphaFoldDB" id="Q1QZA8"/>
<sequence length="88" mass="8997">MTSAGKEDDECRVGTESGVSRCAGRLEMRFQLVEGVTIVCDETVVAPEVMAAIFAEDMILALATGRETLGAATAFGTVGAGGCLHGTS</sequence>
<accession>Q1QZA8</accession>
<dbReference type="Proteomes" id="UP000000239">
    <property type="component" value="Chromosome"/>
</dbReference>
<dbReference type="HOGENOM" id="CLU_2463498_0_0_6"/>
<evidence type="ECO:0000313" key="2">
    <source>
        <dbReference type="Proteomes" id="UP000000239"/>
    </source>
</evidence>
<proteinExistence type="predicted"/>
<name>Q1QZA8_CHRI1</name>
<keyword evidence="2" id="KW-1185">Reference proteome</keyword>